<evidence type="ECO:0000256" key="2">
    <source>
        <dbReference type="ARBA" id="ARBA00023125"/>
    </source>
</evidence>
<evidence type="ECO:0000313" key="5">
    <source>
        <dbReference type="EMBL" id="MFK9093827.1"/>
    </source>
</evidence>
<dbReference type="SMART" id="SM00866">
    <property type="entry name" value="UTRA"/>
    <property type="match status" value="1"/>
</dbReference>
<name>A0ABW8RJY3_9BACI</name>
<evidence type="ECO:0000256" key="3">
    <source>
        <dbReference type="ARBA" id="ARBA00023163"/>
    </source>
</evidence>
<reference evidence="5 6" key="1">
    <citation type="submission" date="2024-11" db="EMBL/GenBank/DDBJ databases">
        <authorList>
            <person name="Lucas J.A."/>
        </authorList>
    </citation>
    <scope>NUCLEOTIDE SEQUENCE [LARGE SCALE GENOMIC DNA]</scope>
    <source>
        <strain evidence="5 6">Z 5.4</strain>
    </source>
</reference>
<evidence type="ECO:0000313" key="6">
    <source>
        <dbReference type="Proteomes" id="UP001623041"/>
    </source>
</evidence>
<proteinExistence type="predicted"/>
<dbReference type="SUPFAM" id="SSF46785">
    <property type="entry name" value="Winged helix' DNA-binding domain"/>
    <property type="match status" value="1"/>
</dbReference>
<dbReference type="PRINTS" id="PR00035">
    <property type="entry name" value="HTHGNTR"/>
</dbReference>
<dbReference type="InterPro" id="IPR028978">
    <property type="entry name" value="Chorismate_lyase_/UTRA_dom_sf"/>
</dbReference>
<dbReference type="InterPro" id="IPR036390">
    <property type="entry name" value="WH_DNA-bd_sf"/>
</dbReference>
<dbReference type="SMART" id="SM00345">
    <property type="entry name" value="HTH_GNTR"/>
    <property type="match status" value="1"/>
</dbReference>
<dbReference type="PROSITE" id="PS50949">
    <property type="entry name" value="HTH_GNTR"/>
    <property type="match status" value="1"/>
</dbReference>
<protein>
    <submittedName>
        <fullName evidence="5">GntR family transcriptional regulator</fullName>
    </submittedName>
</protein>
<dbReference type="Proteomes" id="UP001623041">
    <property type="component" value="Unassembled WGS sequence"/>
</dbReference>
<dbReference type="InterPro" id="IPR036388">
    <property type="entry name" value="WH-like_DNA-bd_sf"/>
</dbReference>
<dbReference type="PANTHER" id="PTHR44846">
    <property type="entry name" value="MANNOSYL-D-GLYCERATE TRANSPORT/METABOLISM SYSTEM REPRESSOR MNGR-RELATED"/>
    <property type="match status" value="1"/>
</dbReference>
<gene>
    <name evidence="5" type="ORF">ACJEBI_20395</name>
</gene>
<dbReference type="PANTHER" id="PTHR44846:SF1">
    <property type="entry name" value="MANNOSYL-D-GLYCERATE TRANSPORT_METABOLISM SYSTEM REPRESSOR MNGR-RELATED"/>
    <property type="match status" value="1"/>
</dbReference>
<sequence>MTKDKTVNTESPVFLYDQVKMGIKEMISRGEIAPGQKLPNEKELCGTFNASRITVRRALKELESEGVLEILHGKGTFVKSVKQNLHILNLQGFTEGLTAGESGLTKEVLLNKIEIADAELMQIFQRAEPFEIVKLVRLIKDGNSIFSIDFAYLPCDIYPGISDKIKDNVSTFNIIHNDYGIKFVRAKKEMEFLNPPQDISKLLEISRMDAVIQIKKLIKDQDDIPVHYSLYYLLANKVNFYIDVDLNENVTFKRQTYDE</sequence>
<evidence type="ECO:0000259" key="4">
    <source>
        <dbReference type="PROSITE" id="PS50949"/>
    </source>
</evidence>
<dbReference type="Gene3D" id="3.40.1410.10">
    <property type="entry name" value="Chorismate lyase-like"/>
    <property type="match status" value="1"/>
</dbReference>
<dbReference type="Gene3D" id="1.10.10.10">
    <property type="entry name" value="Winged helix-like DNA-binding domain superfamily/Winged helix DNA-binding domain"/>
    <property type="match status" value="1"/>
</dbReference>
<accession>A0ABW8RJY3</accession>
<dbReference type="InterPro" id="IPR011663">
    <property type="entry name" value="UTRA"/>
</dbReference>
<keyword evidence="2" id="KW-0238">DNA-binding</keyword>
<dbReference type="Pfam" id="PF00392">
    <property type="entry name" value="GntR"/>
    <property type="match status" value="1"/>
</dbReference>
<keyword evidence="1" id="KW-0805">Transcription regulation</keyword>
<dbReference type="Pfam" id="PF07702">
    <property type="entry name" value="UTRA"/>
    <property type="match status" value="1"/>
</dbReference>
<organism evidence="5 6">
    <name type="scientific">Bacillus salipaludis</name>
    <dbReference type="NCBI Taxonomy" id="2547811"/>
    <lineage>
        <taxon>Bacteria</taxon>
        <taxon>Bacillati</taxon>
        <taxon>Bacillota</taxon>
        <taxon>Bacilli</taxon>
        <taxon>Bacillales</taxon>
        <taxon>Bacillaceae</taxon>
        <taxon>Bacillus</taxon>
    </lineage>
</organism>
<dbReference type="SUPFAM" id="SSF64288">
    <property type="entry name" value="Chorismate lyase-like"/>
    <property type="match status" value="1"/>
</dbReference>
<dbReference type="InterPro" id="IPR000524">
    <property type="entry name" value="Tscrpt_reg_HTH_GntR"/>
</dbReference>
<comment type="caution">
    <text evidence="5">The sequence shown here is derived from an EMBL/GenBank/DDBJ whole genome shotgun (WGS) entry which is preliminary data.</text>
</comment>
<dbReference type="InterPro" id="IPR050679">
    <property type="entry name" value="Bact_HTH_transcr_reg"/>
</dbReference>
<evidence type="ECO:0000256" key="1">
    <source>
        <dbReference type="ARBA" id="ARBA00023015"/>
    </source>
</evidence>
<keyword evidence="6" id="KW-1185">Reference proteome</keyword>
<feature type="domain" description="HTH gntR-type" evidence="4">
    <location>
        <begin position="13"/>
        <end position="81"/>
    </location>
</feature>
<dbReference type="RefSeq" id="WP_406582326.1">
    <property type="nucleotide sequence ID" value="NZ_JBJHQH010000017.1"/>
</dbReference>
<dbReference type="EMBL" id="JBJHQH010000017">
    <property type="protein sequence ID" value="MFK9093827.1"/>
    <property type="molecule type" value="Genomic_DNA"/>
</dbReference>
<keyword evidence="3" id="KW-0804">Transcription</keyword>
<dbReference type="CDD" id="cd07377">
    <property type="entry name" value="WHTH_GntR"/>
    <property type="match status" value="1"/>
</dbReference>